<dbReference type="InterPro" id="IPR044068">
    <property type="entry name" value="CB"/>
</dbReference>
<protein>
    <recommendedName>
        <fullName evidence="3">Core-binding (CB) domain-containing protein</fullName>
    </recommendedName>
</protein>
<comment type="caution">
    <text evidence="4">The sequence shown here is derived from an EMBL/GenBank/DDBJ whole genome shotgun (WGS) entry which is preliminary data.</text>
</comment>
<dbReference type="SUPFAM" id="SSF56349">
    <property type="entry name" value="DNA breaking-rejoining enzymes"/>
    <property type="match status" value="1"/>
</dbReference>
<feature type="region of interest" description="Disordered" evidence="2">
    <location>
        <begin position="174"/>
        <end position="194"/>
    </location>
</feature>
<name>A0A0F9H2G2_9ZZZZ</name>
<evidence type="ECO:0000256" key="1">
    <source>
        <dbReference type="ARBA" id="ARBA00023125"/>
    </source>
</evidence>
<sequence length="194" mass="21779">MSESNDIKRIQVGGRVVIYPRGKTGIWTADFWHNGQHVRKSLRTRNRKLAVSRATTIAAGLEAGAYQVDRPTTIRGAGEAYLDYLRTEGRAARTITRYHGEIGTLMCFAEARGVSKINRIDMVLVDAYRAERIIDHDPSTVYHETVVIKQLFKWAKKRGLITVNPIADYELNKPPRKRKSCASGSADAGHRGTR</sequence>
<dbReference type="PROSITE" id="PS51900">
    <property type="entry name" value="CB"/>
    <property type="match status" value="1"/>
</dbReference>
<dbReference type="GO" id="GO:0003677">
    <property type="term" value="F:DNA binding"/>
    <property type="evidence" value="ECO:0007669"/>
    <property type="project" value="UniProtKB-KW"/>
</dbReference>
<reference evidence="4" key="1">
    <citation type="journal article" date="2015" name="Nature">
        <title>Complex archaea that bridge the gap between prokaryotes and eukaryotes.</title>
        <authorList>
            <person name="Spang A."/>
            <person name="Saw J.H."/>
            <person name="Jorgensen S.L."/>
            <person name="Zaremba-Niedzwiedzka K."/>
            <person name="Martijn J."/>
            <person name="Lind A.E."/>
            <person name="van Eijk R."/>
            <person name="Schleper C."/>
            <person name="Guy L."/>
            <person name="Ettema T.J."/>
        </authorList>
    </citation>
    <scope>NUCLEOTIDE SEQUENCE</scope>
</reference>
<dbReference type="Gene3D" id="1.10.150.130">
    <property type="match status" value="1"/>
</dbReference>
<accession>A0A0F9H2G2</accession>
<dbReference type="EMBL" id="LAZR01016267">
    <property type="protein sequence ID" value="KKM05235.1"/>
    <property type="molecule type" value="Genomic_DNA"/>
</dbReference>
<dbReference type="InterPro" id="IPR010998">
    <property type="entry name" value="Integrase_recombinase_N"/>
</dbReference>
<dbReference type="InterPro" id="IPR011010">
    <property type="entry name" value="DNA_brk_join_enz"/>
</dbReference>
<keyword evidence="1" id="KW-0238">DNA-binding</keyword>
<evidence type="ECO:0000256" key="2">
    <source>
        <dbReference type="SAM" id="MobiDB-lite"/>
    </source>
</evidence>
<feature type="domain" description="Core-binding (CB)" evidence="3">
    <location>
        <begin position="72"/>
        <end position="156"/>
    </location>
</feature>
<proteinExistence type="predicted"/>
<organism evidence="4">
    <name type="scientific">marine sediment metagenome</name>
    <dbReference type="NCBI Taxonomy" id="412755"/>
    <lineage>
        <taxon>unclassified sequences</taxon>
        <taxon>metagenomes</taxon>
        <taxon>ecological metagenomes</taxon>
    </lineage>
</organism>
<evidence type="ECO:0000313" key="4">
    <source>
        <dbReference type="EMBL" id="KKM05235.1"/>
    </source>
</evidence>
<evidence type="ECO:0000259" key="3">
    <source>
        <dbReference type="PROSITE" id="PS51900"/>
    </source>
</evidence>
<gene>
    <name evidence="4" type="ORF">LCGC14_1756190</name>
</gene>
<dbReference type="AlphaFoldDB" id="A0A0F9H2G2"/>